<dbReference type="InterPro" id="IPR013783">
    <property type="entry name" value="Ig-like_fold"/>
</dbReference>
<dbReference type="Proteomes" id="UP001153404">
    <property type="component" value="Unassembled WGS sequence"/>
</dbReference>
<dbReference type="InterPro" id="IPR044016">
    <property type="entry name" value="Big_13"/>
</dbReference>
<accession>A0A9X4KTI7</accession>
<gene>
    <name evidence="3" type="ORF">OMP40_11910</name>
</gene>
<dbReference type="Gene3D" id="2.60.40.10">
    <property type="entry name" value="Immunoglobulins"/>
    <property type="match status" value="2"/>
</dbReference>
<protein>
    <submittedName>
        <fullName evidence="3">S-layer homology domain-containing protein</fullName>
    </submittedName>
</protein>
<feature type="domain" description="SLH" evidence="2">
    <location>
        <begin position="922"/>
        <end position="982"/>
    </location>
</feature>
<dbReference type="Pfam" id="PF00395">
    <property type="entry name" value="SLH"/>
    <property type="match status" value="3"/>
</dbReference>
<evidence type="ECO:0000259" key="2">
    <source>
        <dbReference type="PROSITE" id="PS51272"/>
    </source>
</evidence>
<dbReference type="PROSITE" id="PS51272">
    <property type="entry name" value="SLH"/>
    <property type="match status" value="3"/>
</dbReference>
<keyword evidence="4" id="KW-1185">Reference proteome</keyword>
<dbReference type="AlphaFoldDB" id="A0A9X4KTI7"/>
<feature type="domain" description="SLH" evidence="2">
    <location>
        <begin position="983"/>
        <end position="1046"/>
    </location>
</feature>
<name>A0A9X4KTI7_9BACL</name>
<organism evidence="3 4">
    <name type="scientific">Cohnella rhizosphaerae</name>
    <dbReference type="NCBI Taxonomy" id="1457232"/>
    <lineage>
        <taxon>Bacteria</taxon>
        <taxon>Bacillati</taxon>
        <taxon>Bacillota</taxon>
        <taxon>Bacilli</taxon>
        <taxon>Bacillales</taxon>
        <taxon>Paenibacillaceae</taxon>
        <taxon>Cohnella</taxon>
    </lineage>
</organism>
<feature type="domain" description="SLH" evidence="2">
    <location>
        <begin position="1054"/>
        <end position="1113"/>
    </location>
</feature>
<feature type="signal peptide" evidence="1">
    <location>
        <begin position="1"/>
        <end position="31"/>
    </location>
</feature>
<dbReference type="Pfam" id="PF19077">
    <property type="entry name" value="Big_13"/>
    <property type="match status" value="2"/>
</dbReference>
<proteinExistence type="predicted"/>
<dbReference type="InterPro" id="IPR011050">
    <property type="entry name" value="Pectin_lyase_fold/virulence"/>
</dbReference>
<dbReference type="InterPro" id="IPR001119">
    <property type="entry name" value="SLH_dom"/>
</dbReference>
<dbReference type="NCBIfam" id="NF033510">
    <property type="entry name" value="Ca_tandemer"/>
    <property type="match status" value="2"/>
</dbReference>
<dbReference type="EMBL" id="JAPDIA010000003">
    <property type="protein sequence ID" value="MDG0809971.1"/>
    <property type="molecule type" value="Genomic_DNA"/>
</dbReference>
<sequence length="1113" mass="116476">MLKTRFTSKLSGALAGMMLLSLLAGLAPALAVPPSEVTAEDSEALASYLAEPAVSVIHLDGTRTYELEGTTISRNVTIDGQGAEVIATGGVSNVTFIRSAVGGMAYSNFSSLLYIEGTGGLTVRDVHFRSQDGLMLSNVIGVKSGGTLTADRISLDNFFNNRDYLTDPDRKNEDRNSIGILIENGATGTVTDSTFGAGNAFRQAIGVYGDADIKGNHFTGTNEPGRLKYADGYEYAIYTYGGNVDIENNTMTGYDSTNQPGYGSAGLGLISFYESSVTIQDNKFEGNSDSIGITGKWTGFSNGALSVNGRLVISPSFQYPTDQEIQDCEVDGNCTDPYDYENIWEISQSILDNNTFVDSGIPGVGRLTIVMDQDDEVEIEGGYSPLGGYFQSLLRVVDQGGDWVKLAFPTDAENKLLLKAADFVRIEKQVGDAWVAAGPAIDLTELRSNNADLEATIDGLTSGQDYKLRLKLIHHTQADGGTPPVRNVITYSGPLSIDKTPPAAPAVAAPLPNAALGSLRPVLSGTAEAGSAVTVTLDDTDYAATVDAAGNWSFRPSVDLSEDMHTFTVKAKDQAGNLSEASEARSFVVDVTPPAAPAIVAPVDRASFTEALPVISGTAEPNSAVTVDIDGAEVGVIADDGGNWSYTVQTALSVGSHTISAKAADAAGNVSASSDVLTVTRYVPTPSQQTGAGTKTESADILVNGKAESAGTATTVEQGGRTVTKIAIDAKKLADKLTAAGPGAVVTIPVKAGSDTIVGQLEGASVQQMVYSAAYLQLQTPTASYKFPAREIDLAALQSQLGQAVGLQDIQLRIEIAKASSAAVQAAEQAAREAGATLAVEPMQFSASAAYGGKSAELKEFADYVERSIAIPSGVDPKRITTGVVFEADGSVRHVPTTVVQSDGRYWAQINSLTNSLYGIIWHPLQYADVAGKWSENAVNDMASRLIVVEDAKGVFNPSRSMTRGEFVASLVRALGLPTFTASSSSFNDLKAGDRHAGEIEAAYARGLVQGFADGSFRPEAGVTRQEAILIVSNAMAITGLTDKLAAPSAAETLRSYRDSAKIAGWARDGIALAIASGVVVGRDGDALVPGAPVTKAETAALLQRLLQKSELI</sequence>
<evidence type="ECO:0000313" key="3">
    <source>
        <dbReference type="EMBL" id="MDG0809971.1"/>
    </source>
</evidence>
<comment type="caution">
    <text evidence="3">The sequence shown here is derived from an EMBL/GenBank/DDBJ whole genome shotgun (WGS) entry which is preliminary data.</text>
</comment>
<keyword evidence="1" id="KW-0732">Signal</keyword>
<dbReference type="SUPFAM" id="SSF51126">
    <property type="entry name" value="Pectin lyase-like"/>
    <property type="match status" value="1"/>
</dbReference>
<feature type="chain" id="PRO_5040887241" evidence="1">
    <location>
        <begin position="32"/>
        <end position="1113"/>
    </location>
</feature>
<reference evidence="3" key="1">
    <citation type="submission" date="2022-10" db="EMBL/GenBank/DDBJ databases">
        <title>Comparative genomic analysis of Cohnella hashimotonis sp. nov., isolated from the International Space Station.</title>
        <authorList>
            <person name="Simpson A."/>
            <person name="Venkateswaran K."/>
        </authorList>
    </citation>
    <scope>NUCLEOTIDE SEQUENCE</scope>
    <source>
        <strain evidence="3">DSM 28161</strain>
    </source>
</reference>
<dbReference type="RefSeq" id="WP_277531556.1">
    <property type="nucleotide sequence ID" value="NZ_JAPDIA010000003.1"/>
</dbReference>
<evidence type="ECO:0000313" key="4">
    <source>
        <dbReference type="Proteomes" id="UP001153404"/>
    </source>
</evidence>
<evidence type="ECO:0000256" key="1">
    <source>
        <dbReference type="SAM" id="SignalP"/>
    </source>
</evidence>